<dbReference type="GO" id="GO:0005840">
    <property type="term" value="C:ribosome"/>
    <property type="evidence" value="ECO:0007669"/>
    <property type="project" value="InterPro"/>
</dbReference>
<proteinExistence type="predicted"/>
<evidence type="ECO:0000313" key="1">
    <source>
        <dbReference type="EnsemblPlants" id="MELO3C031512.2.1"/>
    </source>
</evidence>
<accession>A0A9I9EBJ3</accession>
<dbReference type="Gramene" id="MELO3C031512.2.1">
    <property type="protein sequence ID" value="MELO3C031512.2.1"/>
    <property type="gene ID" value="MELO3C031512.2"/>
</dbReference>
<dbReference type="SUPFAM" id="SSF56053">
    <property type="entry name" value="Ribosomal protein L6"/>
    <property type="match status" value="1"/>
</dbReference>
<dbReference type="AlphaFoldDB" id="A0A9I9EBJ3"/>
<sequence length="290" mass="32911">MLAAAALEYAALGRLAPGFGIKCAKPTFGPQCKRMGLRNGKQGKWKSDSDGDLLTDGNDIELVSPSCALINKKCHVKNKDICKFLDGIYLKKRSWSLEVINKVIPVKGAREEHPYHKFYYHKELQRFIYIGRLQKAFMFNAKVALAALKLMMFFALPPVSLHRLKQRSFTFVLAIGMPVSELQRFQNLWAVGHRMNKWFMSSFEDRQDIHQFGLRHMLGFLFWMLSIIRESIESRNLVGERNIVLPFALPKGKGGAILANSQAFQLLRGGTNSPIDQVCLSLSLHSHTIM</sequence>
<reference evidence="1" key="1">
    <citation type="submission" date="2023-03" db="UniProtKB">
        <authorList>
            <consortium name="EnsemblPlants"/>
        </authorList>
    </citation>
    <scope>IDENTIFICATION</scope>
</reference>
<dbReference type="Gene3D" id="3.90.930.12">
    <property type="entry name" value="Ribosomal protein L6, alpha-beta domain"/>
    <property type="match status" value="1"/>
</dbReference>
<name>A0A9I9EBJ3_CUCME</name>
<dbReference type="GO" id="GO:0019843">
    <property type="term" value="F:rRNA binding"/>
    <property type="evidence" value="ECO:0007669"/>
    <property type="project" value="InterPro"/>
</dbReference>
<dbReference type="GO" id="GO:0006412">
    <property type="term" value="P:translation"/>
    <property type="evidence" value="ECO:0007669"/>
    <property type="project" value="InterPro"/>
</dbReference>
<dbReference type="EnsemblPlants" id="MELO3C031512.2.1">
    <property type="protein sequence ID" value="MELO3C031512.2.1"/>
    <property type="gene ID" value="MELO3C031512.2"/>
</dbReference>
<dbReference type="GO" id="GO:0003735">
    <property type="term" value="F:structural constituent of ribosome"/>
    <property type="evidence" value="ECO:0007669"/>
    <property type="project" value="InterPro"/>
</dbReference>
<organism evidence="1">
    <name type="scientific">Cucumis melo</name>
    <name type="common">Muskmelon</name>
    <dbReference type="NCBI Taxonomy" id="3656"/>
    <lineage>
        <taxon>Eukaryota</taxon>
        <taxon>Viridiplantae</taxon>
        <taxon>Streptophyta</taxon>
        <taxon>Embryophyta</taxon>
        <taxon>Tracheophyta</taxon>
        <taxon>Spermatophyta</taxon>
        <taxon>Magnoliopsida</taxon>
        <taxon>eudicotyledons</taxon>
        <taxon>Gunneridae</taxon>
        <taxon>Pentapetalae</taxon>
        <taxon>rosids</taxon>
        <taxon>fabids</taxon>
        <taxon>Cucurbitales</taxon>
        <taxon>Cucurbitaceae</taxon>
        <taxon>Benincaseae</taxon>
        <taxon>Cucumis</taxon>
    </lineage>
</organism>
<dbReference type="InterPro" id="IPR036789">
    <property type="entry name" value="Ribosomal_uL6-like_a/b-dom_sf"/>
</dbReference>
<protein>
    <submittedName>
        <fullName evidence="1">Uncharacterized protein</fullName>
    </submittedName>
</protein>